<evidence type="ECO:0000259" key="9">
    <source>
        <dbReference type="SMART" id="SM00965"/>
    </source>
</evidence>
<feature type="domain" description="Secretin/TonB short N-terminal" evidence="9">
    <location>
        <begin position="49"/>
        <end position="101"/>
    </location>
</feature>
<keyword evidence="8" id="KW-0998">Cell outer membrane</keyword>
<evidence type="ECO:0000256" key="5">
    <source>
        <dbReference type="ARBA" id="ARBA00023004"/>
    </source>
</evidence>
<gene>
    <name evidence="10" type="ORF">DWX87_19290</name>
</gene>
<evidence type="ECO:0000256" key="2">
    <source>
        <dbReference type="ARBA" id="ARBA00022485"/>
    </source>
</evidence>
<reference evidence="10 11" key="1">
    <citation type="submission" date="2018-08" db="EMBL/GenBank/DDBJ databases">
        <title>A genome reference for cultivated species of the human gut microbiota.</title>
        <authorList>
            <person name="Zou Y."/>
            <person name="Xue W."/>
            <person name="Luo G."/>
        </authorList>
    </citation>
    <scope>NUCLEOTIDE SEQUENCE [LARGE SCALE GENOMIC DNA]</scope>
    <source>
        <strain evidence="10 11">AF21-53</strain>
    </source>
</reference>
<dbReference type="Gene3D" id="2.60.120.260">
    <property type="entry name" value="Galactose-binding domain-like"/>
    <property type="match status" value="1"/>
</dbReference>
<dbReference type="PANTHER" id="PTHR43498">
    <property type="entry name" value="FERREDOXIN:COB-COM HETERODISULFIDE REDUCTASE SUBUNIT A"/>
    <property type="match status" value="1"/>
</dbReference>
<dbReference type="GO" id="GO:0046872">
    <property type="term" value="F:metal ion binding"/>
    <property type="evidence" value="ECO:0007669"/>
    <property type="project" value="UniProtKB-KW"/>
</dbReference>
<dbReference type="GO" id="GO:0019867">
    <property type="term" value="C:outer membrane"/>
    <property type="evidence" value="ECO:0007669"/>
    <property type="project" value="InterPro"/>
</dbReference>
<evidence type="ECO:0000256" key="7">
    <source>
        <dbReference type="ARBA" id="ARBA00023136"/>
    </source>
</evidence>
<dbReference type="InterPro" id="IPR039650">
    <property type="entry name" value="HdrA-like"/>
</dbReference>
<evidence type="ECO:0000256" key="8">
    <source>
        <dbReference type="ARBA" id="ARBA00023237"/>
    </source>
</evidence>
<keyword evidence="1" id="KW-0813">Transport</keyword>
<dbReference type="CDD" id="cd02795">
    <property type="entry name" value="CBM6-CBM35-CBM36_like"/>
    <property type="match status" value="1"/>
</dbReference>
<dbReference type="InterPro" id="IPR036188">
    <property type="entry name" value="FAD/NAD-bd_sf"/>
</dbReference>
<keyword evidence="5" id="KW-0408">Iron</keyword>
<evidence type="ECO:0000313" key="11">
    <source>
        <dbReference type="Proteomes" id="UP000285283"/>
    </source>
</evidence>
<evidence type="ECO:0000256" key="3">
    <source>
        <dbReference type="ARBA" id="ARBA00022723"/>
    </source>
</evidence>
<proteinExistence type="predicted"/>
<keyword evidence="7" id="KW-0472">Membrane</keyword>
<organism evidence="10 11">
    <name type="scientific">Bacteroides uniformis</name>
    <dbReference type="NCBI Taxonomy" id="820"/>
    <lineage>
        <taxon>Bacteria</taxon>
        <taxon>Pseudomonadati</taxon>
        <taxon>Bacteroidota</taxon>
        <taxon>Bacteroidia</taxon>
        <taxon>Bacteroidales</taxon>
        <taxon>Bacteroidaceae</taxon>
        <taxon>Bacteroides</taxon>
    </lineage>
</organism>
<evidence type="ECO:0000256" key="6">
    <source>
        <dbReference type="ARBA" id="ARBA00023014"/>
    </source>
</evidence>
<dbReference type="AlphaFoldDB" id="A0A412JDV6"/>
<sequence length="726" mass="81723">MRQNKIITRFSILLGVLFFWGNSFAQISLSINQQTIKQIIPQIEKTSGYNVFYTDKLPNLDTRKDLLVSNAPLEATLKELFKGTKITFEIKPNKQVLLFQQANKPSGNRKQVPSKLLVEAESFDRKGGWVVDQQFMDLMGSPYLMAHGMGVPVEDASTTISFPEDGTYYVFVRTYNWTSPWYDGKGPGKFTLAVDNKKLPVVLGDEGKQWMWQPAGTVSVKAGSSSLTLKDLTGFNGRCDAIYFTTEKGQLPPAQATQLTDFRKKMLDIPAEPEQYSYDVIVTGGGIAGMCAAATASRLGCKVALINDRPVLGGNNSSEVRVHLGGNIGVGPNSGLGRMIREFGHSKEGNAKPAANYEDEKKELFIANEKNITLYANYRAISVKPDGNRIESVIIKHIENGKEVELKAPLFSDCTGDGTIGYLAGADYNMGRESRAEYGEELAPIQPDKMTMGSSVQWYSADKGKPTRFPIFSYGLQFNEKNCEKVTMGEWKWETGMNFNQIDDFERIRDYGLMVIYSNWSFLKNELKDNKKYKNRALDWVAYIAGKRESRRLLGDYILKQDDIDKNVYHEDASFVTTWSIDLHFPDSLNASHFPDAPFKAATKHIHIYPYAVPYRCLYSRNIENLFMAGRNISVTHVALGTVRVMRTTGMMGEVVGMAASLCKKYNTTPRGVYQKHLPELKALMKEGVGKKEGIPDNQKFNEQKLLKKPRIFVSRSYEKSVIYWK</sequence>
<keyword evidence="6" id="KW-0411">Iron-sulfur</keyword>
<protein>
    <submittedName>
        <fullName evidence="10">FAD-dependent oxidoreductase</fullName>
    </submittedName>
</protein>
<evidence type="ECO:0000256" key="4">
    <source>
        <dbReference type="ARBA" id="ARBA00023002"/>
    </source>
</evidence>
<dbReference type="EMBL" id="QRVP01000030">
    <property type="protein sequence ID" value="RGS50477.1"/>
    <property type="molecule type" value="Genomic_DNA"/>
</dbReference>
<dbReference type="SMART" id="SM00965">
    <property type="entry name" value="STN"/>
    <property type="match status" value="1"/>
</dbReference>
<dbReference type="Gene3D" id="3.50.50.60">
    <property type="entry name" value="FAD/NAD(P)-binding domain"/>
    <property type="match status" value="1"/>
</dbReference>
<dbReference type="InterPro" id="IPR011662">
    <property type="entry name" value="Secretin/TonB_short_N"/>
</dbReference>
<keyword evidence="2" id="KW-0004">4Fe-4S</keyword>
<dbReference type="RefSeq" id="WP_117879205.1">
    <property type="nucleotide sequence ID" value="NZ_QRVP01000030.1"/>
</dbReference>
<accession>A0A412JDV6</accession>
<dbReference type="PANTHER" id="PTHR43498:SF1">
    <property type="entry name" value="COB--COM HETERODISULFIDE REDUCTASE IRON-SULFUR SUBUNIT A"/>
    <property type="match status" value="1"/>
</dbReference>
<dbReference type="Proteomes" id="UP000285283">
    <property type="component" value="Unassembled WGS sequence"/>
</dbReference>
<evidence type="ECO:0000313" key="10">
    <source>
        <dbReference type="EMBL" id="RGS50477.1"/>
    </source>
</evidence>
<evidence type="ECO:0000256" key="1">
    <source>
        <dbReference type="ARBA" id="ARBA00022448"/>
    </source>
</evidence>
<name>A0A412JDV6_BACUN</name>
<keyword evidence="3" id="KW-0479">Metal-binding</keyword>
<keyword evidence="4" id="KW-0560">Oxidoreductase</keyword>
<dbReference type="GO" id="GO:0051539">
    <property type="term" value="F:4 iron, 4 sulfur cluster binding"/>
    <property type="evidence" value="ECO:0007669"/>
    <property type="project" value="UniProtKB-KW"/>
</dbReference>
<dbReference type="SUPFAM" id="SSF51905">
    <property type="entry name" value="FAD/NAD(P)-binding domain"/>
    <property type="match status" value="1"/>
</dbReference>
<comment type="caution">
    <text evidence="10">The sequence shown here is derived from an EMBL/GenBank/DDBJ whole genome shotgun (WGS) entry which is preliminary data.</text>
</comment>
<dbReference type="Pfam" id="PF12831">
    <property type="entry name" value="FAD_oxidored"/>
    <property type="match status" value="1"/>
</dbReference>
<dbReference type="GO" id="GO:0016491">
    <property type="term" value="F:oxidoreductase activity"/>
    <property type="evidence" value="ECO:0007669"/>
    <property type="project" value="UniProtKB-KW"/>
</dbReference>